<evidence type="ECO:0000259" key="10">
    <source>
        <dbReference type="Pfam" id="PF22842"/>
    </source>
</evidence>
<organism evidence="11 12">
    <name type="scientific">Mariniflexile aquimaris</name>
    <dbReference type="NCBI Taxonomy" id="881009"/>
    <lineage>
        <taxon>Bacteria</taxon>
        <taxon>Pseudomonadati</taxon>
        <taxon>Bacteroidota</taxon>
        <taxon>Flavobacteriia</taxon>
        <taxon>Flavobacteriales</taxon>
        <taxon>Flavobacteriaceae</taxon>
        <taxon>Mariniflexile</taxon>
    </lineage>
</organism>
<evidence type="ECO:0000256" key="4">
    <source>
        <dbReference type="ARBA" id="ARBA00022723"/>
    </source>
</evidence>
<gene>
    <name evidence="11" type="ORF">ACFQ0I_13225</name>
</gene>
<dbReference type="Proteomes" id="UP001597011">
    <property type="component" value="Unassembled WGS sequence"/>
</dbReference>
<dbReference type="SMART" id="SM00710">
    <property type="entry name" value="PbH1"/>
    <property type="match status" value="4"/>
</dbReference>
<dbReference type="SUPFAM" id="SSF51126">
    <property type="entry name" value="Pectin lyase-like"/>
    <property type="match status" value="1"/>
</dbReference>
<evidence type="ECO:0000256" key="7">
    <source>
        <dbReference type="ARBA" id="ARBA00023239"/>
    </source>
</evidence>
<dbReference type="EMBL" id="JBHTIB010000012">
    <property type="protein sequence ID" value="MFD0836734.1"/>
    <property type="molecule type" value="Genomic_DNA"/>
</dbReference>
<protein>
    <submittedName>
        <fullName evidence="11">Right-handed parallel beta-helix repeat-containing protein</fullName>
    </submittedName>
</protein>
<proteinExistence type="inferred from homology"/>
<comment type="caution">
    <text evidence="11">The sequence shown here is derived from an EMBL/GenBank/DDBJ whole genome shotgun (WGS) entry which is preliminary data.</text>
</comment>
<dbReference type="Pfam" id="PF18962">
    <property type="entry name" value="Por_Secre_tail"/>
    <property type="match status" value="1"/>
</dbReference>
<dbReference type="Pfam" id="PF22842">
    <property type="entry name" value="Pel9A-like_beta_helix"/>
    <property type="match status" value="1"/>
</dbReference>
<evidence type="ECO:0000313" key="11">
    <source>
        <dbReference type="EMBL" id="MFD0836734.1"/>
    </source>
</evidence>
<sequence length="500" mass="53679">MHKILVFIVTLITTFSFALHKKDAPNKHLYYALAADFVVSTPQELTNALSAITAGGTIFIREGSYVFTSRISISKSGTSVNLISILPHPDNTGRAKLDFSSMAENSSNRAITLSGSFWHIKGIDIFGAGDNGLFIGGSNNLIEFCTFSECKDSGLQIGSGGSNNTILNCDSFNNADSAVENADGFACKLDAGTGNKFIGCRAWQNLDDGWDGYIRGADNITTTFTNCWAFKNGYLKNGTIGGGDGNGFKTGGSDDKLLKHNAIYKNCLAVGNVFDGFDHNSNRGNVELYNCGAYGNGKNISFSSSNIANTLTVKNSISLSGTSSDSFSATTTNITNNSWQNGLIANAADFVSLDINLLSSPRKVDGSLPDIDFMKLVPDSDLIDKGVDVGLSYNGIAPDLGAFESITLGIDNFMFEQAIFNYPNPFSTETHVVFHTKATTTITISIYNLMGVNVFNTTKKTYPAGKNSIILHRNKLASGNYLLVLEGNSNQRTSRLITIQ</sequence>
<keyword evidence="5" id="KW-0732">Signal</keyword>
<dbReference type="RefSeq" id="WP_379942996.1">
    <property type="nucleotide sequence ID" value="NZ_JBHTIB010000012.1"/>
</dbReference>
<evidence type="ECO:0000256" key="5">
    <source>
        <dbReference type="ARBA" id="ARBA00022729"/>
    </source>
</evidence>
<dbReference type="InterPro" id="IPR011050">
    <property type="entry name" value="Pectin_lyase_fold/virulence"/>
</dbReference>
<dbReference type="InterPro" id="IPR053868">
    <property type="entry name" value="Pel9A-like_beta_helix"/>
</dbReference>
<keyword evidence="12" id="KW-1185">Reference proteome</keyword>
<evidence type="ECO:0000256" key="2">
    <source>
        <dbReference type="ARBA" id="ARBA00004613"/>
    </source>
</evidence>
<comment type="cofactor">
    <cofactor evidence="1">
        <name>Ca(2+)</name>
        <dbReference type="ChEBI" id="CHEBI:29108"/>
    </cofactor>
</comment>
<dbReference type="InterPro" id="IPR052052">
    <property type="entry name" value="Polysaccharide_Lyase_9"/>
</dbReference>
<evidence type="ECO:0000256" key="1">
    <source>
        <dbReference type="ARBA" id="ARBA00001913"/>
    </source>
</evidence>
<dbReference type="Gene3D" id="2.160.20.10">
    <property type="entry name" value="Single-stranded right-handed beta-helix, Pectin lyase-like"/>
    <property type="match status" value="1"/>
</dbReference>
<dbReference type="InterPro" id="IPR026444">
    <property type="entry name" value="Secre_tail"/>
</dbReference>
<feature type="domain" description="Secretion system C-terminal sorting" evidence="9">
    <location>
        <begin position="422"/>
        <end position="497"/>
    </location>
</feature>
<dbReference type="NCBIfam" id="TIGR04183">
    <property type="entry name" value="Por_Secre_tail"/>
    <property type="match status" value="1"/>
</dbReference>
<name>A0ABW3BU92_9FLAO</name>
<evidence type="ECO:0000256" key="8">
    <source>
        <dbReference type="ARBA" id="ARBA00038263"/>
    </source>
</evidence>
<feature type="domain" description="Pel9A-like right handed beta-helix region" evidence="10">
    <location>
        <begin position="66"/>
        <end position="303"/>
    </location>
</feature>
<evidence type="ECO:0000256" key="6">
    <source>
        <dbReference type="ARBA" id="ARBA00022837"/>
    </source>
</evidence>
<evidence type="ECO:0000259" key="9">
    <source>
        <dbReference type="Pfam" id="PF18962"/>
    </source>
</evidence>
<keyword evidence="7" id="KW-0456">Lyase</keyword>
<accession>A0ABW3BU92</accession>
<evidence type="ECO:0000313" key="12">
    <source>
        <dbReference type="Proteomes" id="UP001597011"/>
    </source>
</evidence>
<reference evidence="12" key="1">
    <citation type="journal article" date="2019" name="Int. J. Syst. Evol. Microbiol.">
        <title>The Global Catalogue of Microorganisms (GCM) 10K type strain sequencing project: providing services to taxonomists for standard genome sequencing and annotation.</title>
        <authorList>
            <consortium name="The Broad Institute Genomics Platform"/>
            <consortium name="The Broad Institute Genome Sequencing Center for Infectious Disease"/>
            <person name="Wu L."/>
            <person name="Ma J."/>
        </authorList>
    </citation>
    <scope>NUCLEOTIDE SEQUENCE [LARGE SCALE GENOMIC DNA]</scope>
    <source>
        <strain evidence="12">CCUG 60529</strain>
    </source>
</reference>
<dbReference type="InterPro" id="IPR006626">
    <property type="entry name" value="PbH1"/>
</dbReference>
<keyword evidence="3" id="KW-0964">Secreted</keyword>
<comment type="similarity">
    <text evidence="8">Belongs to the polysaccharide lyase 9 family.</text>
</comment>
<keyword evidence="6" id="KW-0106">Calcium</keyword>
<evidence type="ECO:0000256" key="3">
    <source>
        <dbReference type="ARBA" id="ARBA00022525"/>
    </source>
</evidence>
<dbReference type="PANTHER" id="PTHR40088">
    <property type="entry name" value="PECTATE LYASE (EUROFUNG)"/>
    <property type="match status" value="1"/>
</dbReference>
<comment type="subcellular location">
    <subcellularLocation>
        <location evidence="2">Secreted</location>
    </subcellularLocation>
</comment>
<keyword evidence="4" id="KW-0479">Metal-binding</keyword>
<dbReference type="InterPro" id="IPR012334">
    <property type="entry name" value="Pectin_lyas_fold"/>
</dbReference>
<dbReference type="PANTHER" id="PTHR40088:SF1">
    <property type="entry name" value="PECTATE LYASE PEL9"/>
    <property type="match status" value="1"/>
</dbReference>